<protein>
    <submittedName>
        <fullName evidence="1">Uncharacterized protein</fullName>
    </submittedName>
</protein>
<sequence length="63" mass="7389">MLLFLFMHGQLHAKKGQTNSANKDRFEQNVTISFFKAIANHLNQKYFIRSTFKPIHRPTAILK</sequence>
<name>A0A2V1H2G7_9GAMM</name>
<comment type="caution">
    <text evidence="1">The sequence shown here is derived from an EMBL/GenBank/DDBJ whole genome shotgun (WGS) entry which is preliminary data.</text>
</comment>
<proteinExistence type="predicted"/>
<dbReference type="Proteomes" id="UP000244906">
    <property type="component" value="Unassembled WGS sequence"/>
</dbReference>
<gene>
    <name evidence="1" type="ORF">DC094_08350</name>
</gene>
<keyword evidence="2" id="KW-1185">Reference proteome</keyword>
<dbReference type="EMBL" id="QDDL01000002">
    <property type="protein sequence ID" value="PVZ70581.1"/>
    <property type="molecule type" value="Genomic_DNA"/>
</dbReference>
<reference evidence="1 2" key="1">
    <citation type="submission" date="2018-04" db="EMBL/GenBank/DDBJ databases">
        <title>Thalassorhabdus spongiae gen. nov., sp. nov., isolated from a marine sponge in South-West Iceland.</title>
        <authorList>
            <person name="Knobloch S."/>
            <person name="Daussin A."/>
            <person name="Johannsson R."/>
            <person name="Marteinsson V.T."/>
        </authorList>
    </citation>
    <scope>NUCLEOTIDE SEQUENCE [LARGE SCALE GENOMIC DNA]</scope>
    <source>
        <strain evidence="1 2">Hp12</strain>
    </source>
</reference>
<evidence type="ECO:0000313" key="1">
    <source>
        <dbReference type="EMBL" id="PVZ70581.1"/>
    </source>
</evidence>
<evidence type="ECO:0000313" key="2">
    <source>
        <dbReference type="Proteomes" id="UP000244906"/>
    </source>
</evidence>
<dbReference type="AlphaFoldDB" id="A0A2V1H2G7"/>
<accession>A0A2V1H2G7</accession>
<organism evidence="1 2">
    <name type="scientific">Pelagibaculum spongiae</name>
    <dbReference type="NCBI Taxonomy" id="2080658"/>
    <lineage>
        <taxon>Bacteria</taxon>
        <taxon>Pseudomonadati</taxon>
        <taxon>Pseudomonadota</taxon>
        <taxon>Gammaproteobacteria</taxon>
        <taxon>Oceanospirillales</taxon>
        <taxon>Pelagibaculum</taxon>
    </lineage>
</organism>